<gene>
    <name evidence="1" type="ORF">MtrDRAFT_AC149131g34v2</name>
</gene>
<name>Q2HUJ8_MEDTR</name>
<accession>Q2HUJ8</accession>
<proteinExistence type="predicted"/>
<dbReference type="EMBL" id="AC149131">
    <property type="protein sequence ID" value="ABD32568.2"/>
    <property type="molecule type" value="Genomic_DNA"/>
</dbReference>
<dbReference type="AlphaFoldDB" id="Q2HUJ8"/>
<reference evidence="1" key="1">
    <citation type="submission" date="2004-11" db="EMBL/GenBank/DDBJ databases">
        <authorList>
            <person name="Town C.D."/>
        </authorList>
    </citation>
    <scope>NUCLEOTIDE SEQUENCE</scope>
</reference>
<sequence length="75" mass="8789">MEASAVLSGVSTHRAPIKGVKLLSEEMCKKNQIWVVIRMQIVVDRYPTWETILQQRQMHTTDCDSIEELKQFKER</sequence>
<protein>
    <submittedName>
        <fullName evidence="1">Uncharacterized protein</fullName>
    </submittedName>
</protein>
<reference evidence="1" key="2">
    <citation type="submission" date="2007-03" db="EMBL/GenBank/DDBJ databases">
        <authorList>
            <consortium name="The International Medicago Genome Annotation Group"/>
        </authorList>
    </citation>
    <scope>NUCLEOTIDE SEQUENCE</scope>
</reference>
<evidence type="ECO:0000313" key="1">
    <source>
        <dbReference type="EMBL" id="ABD32568.2"/>
    </source>
</evidence>
<organism evidence="1">
    <name type="scientific">Medicago truncatula</name>
    <name type="common">Barrel medic</name>
    <name type="synonym">Medicago tribuloides</name>
    <dbReference type="NCBI Taxonomy" id="3880"/>
    <lineage>
        <taxon>Eukaryota</taxon>
        <taxon>Viridiplantae</taxon>
        <taxon>Streptophyta</taxon>
        <taxon>Embryophyta</taxon>
        <taxon>Tracheophyta</taxon>
        <taxon>Spermatophyta</taxon>
        <taxon>Magnoliopsida</taxon>
        <taxon>eudicotyledons</taxon>
        <taxon>Gunneridae</taxon>
        <taxon>Pentapetalae</taxon>
        <taxon>rosids</taxon>
        <taxon>fabids</taxon>
        <taxon>Fabales</taxon>
        <taxon>Fabaceae</taxon>
        <taxon>Papilionoideae</taxon>
        <taxon>50 kb inversion clade</taxon>
        <taxon>NPAAA clade</taxon>
        <taxon>Hologalegina</taxon>
        <taxon>IRL clade</taxon>
        <taxon>Trifolieae</taxon>
        <taxon>Medicago</taxon>
    </lineage>
</organism>
<dbReference type="Gene3D" id="3.10.129.10">
    <property type="entry name" value="Hotdog Thioesterase"/>
    <property type="match status" value="1"/>
</dbReference>